<evidence type="ECO:0000313" key="3">
    <source>
        <dbReference type="Proteomes" id="UP001066276"/>
    </source>
</evidence>
<evidence type="ECO:0000256" key="1">
    <source>
        <dbReference type="SAM" id="MobiDB-lite"/>
    </source>
</evidence>
<evidence type="ECO:0000313" key="2">
    <source>
        <dbReference type="EMBL" id="KAJ1169715.1"/>
    </source>
</evidence>
<sequence>MRSGLHSSQAFLFVCGRPPIPRPLRDTSCDLRLGSHPFLWSGGTRHSVLHTAAARSVPRSLLHRLTLQPNLRRRSGTPGRGTHSSHLRHRVPAQPLLRLDDLEPLRLLTLPVLRPGLRSL</sequence>
<protein>
    <submittedName>
        <fullName evidence="2">Uncharacterized protein</fullName>
    </submittedName>
</protein>
<name>A0AAV7T010_PLEWA</name>
<proteinExistence type="predicted"/>
<reference evidence="2" key="1">
    <citation type="journal article" date="2022" name="bioRxiv">
        <title>Sequencing and chromosome-scale assembly of the giantPleurodeles waltlgenome.</title>
        <authorList>
            <person name="Brown T."/>
            <person name="Elewa A."/>
            <person name="Iarovenko S."/>
            <person name="Subramanian E."/>
            <person name="Araus A.J."/>
            <person name="Petzold A."/>
            <person name="Susuki M."/>
            <person name="Suzuki K.-i.T."/>
            <person name="Hayashi T."/>
            <person name="Toyoda A."/>
            <person name="Oliveira C."/>
            <person name="Osipova E."/>
            <person name="Leigh N.D."/>
            <person name="Simon A."/>
            <person name="Yun M.H."/>
        </authorList>
    </citation>
    <scope>NUCLEOTIDE SEQUENCE</scope>
    <source>
        <strain evidence="2">20211129_DDA</strain>
        <tissue evidence="2">Liver</tissue>
    </source>
</reference>
<keyword evidence="3" id="KW-1185">Reference proteome</keyword>
<dbReference type="EMBL" id="JANPWB010000007">
    <property type="protein sequence ID" value="KAJ1169715.1"/>
    <property type="molecule type" value="Genomic_DNA"/>
</dbReference>
<dbReference type="AlphaFoldDB" id="A0AAV7T010"/>
<organism evidence="2 3">
    <name type="scientific">Pleurodeles waltl</name>
    <name type="common">Iberian ribbed newt</name>
    <dbReference type="NCBI Taxonomy" id="8319"/>
    <lineage>
        <taxon>Eukaryota</taxon>
        <taxon>Metazoa</taxon>
        <taxon>Chordata</taxon>
        <taxon>Craniata</taxon>
        <taxon>Vertebrata</taxon>
        <taxon>Euteleostomi</taxon>
        <taxon>Amphibia</taxon>
        <taxon>Batrachia</taxon>
        <taxon>Caudata</taxon>
        <taxon>Salamandroidea</taxon>
        <taxon>Salamandridae</taxon>
        <taxon>Pleurodelinae</taxon>
        <taxon>Pleurodeles</taxon>
    </lineage>
</organism>
<feature type="region of interest" description="Disordered" evidence="1">
    <location>
        <begin position="70"/>
        <end position="90"/>
    </location>
</feature>
<comment type="caution">
    <text evidence="2">The sequence shown here is derived from an EMBL/GenBank/DDBJ whole genome shotgun (WGS) entry which is preliminary data.</text>
</comment>
<accession>A0AAV7T010</accession>
<gene>
    <name evidence="2" type="ORF">NDU88_001606</name>
</gene>
<dbReference type="Proteomes" id="UP001066276">
    <property type="component" value="Chromosome 4_1"/>
</dbReference>